<organism evidence="1 2">
    <name type="scientific">Streptomyces daqingensis</name>
    <dbReference type="NCBI Taxonomy" id="1472640"/>
    <lineage>
        <taxon>Bacteria</taxon>
        <taxon>Bacillati</taxon>
        <taxon>Actinomycetota</taxon>
        <taxon>Actinomycetes</taxon>
        <taxon>Kitasatosporales</taxon>
        <taxon>Streptomycetaceae</taxon>
        <taxon>Streptomyces</taxon>
    </lineage>
</organism>
<protein>
    <submittedName>
        <fullName evidence="1">Lipoprotein</fullName>
    </submittedName>
</protein>
<proteinExistence type="predicted"/>
<sequence length="301" mass="31818">MGAAEMVAQGLGRGRARAATGTLTAAVSLLLLATGCTDNGTAAAIDKPHPTPAEVVRAAPDVLTRYGTSRSRTSLTMASGGTRISVDGEGGFDYRKRLGHLTVRLPEGTSGARPGERRLVKEIVVPQALYMKNRGAGVPQDKWVRLDTTALPDGNLVTAGATDAVSAAELLRGAREVKYAGRRELDGESVRRYRGTVDLWAAARNAAPHWRDQLTAAAKGFSERAVPFDAYVDGQGRLRKVRHEFTFAGDARKEPGGTEADGNGGEGVAVSSTTWFHGFGAPVTVEMPRSSDIYAGKIAPF</sequence>
<keyword evidence="1" id="KW-0449">Lipoprotein</keyword>
<evidence type="ECO:0000313" key="1">
    <source>
        <dbReference type="EMBL" id="GGO46727.1"/>
    </source>
</evidence>
<comment type="caution">
    <text evidence="1">The sequence shown here is derived from an EMBL/GenBank/DDBJ whole genome shotgun (WGS) entry which is preliminary data.</text>
</comment>
<accession>A0ABQ2M4K0</accession>
<dbReference type="SUPFAM" id="SSF89392">
    <property type="entry name" value="Prokaryotic lipoproteins and lipoprotein localization factors"/>
    <property type="match status" value="1"/>
</dbReference>
<dbReference type="Proteomes" id="UP000631535">
    <property type="component" value="Unassembled WGS sequence"/>
</dbReference>
<dbReference type="Gene3D" id="2.50.20.20">
    <property type="match status" value="1"/>
</dbReference>
<keyword evidence="2" id="KW-1185">Reference proteome</keyword>
<reference evidence="2" key="1">
    <citation type="journal article" date="2019" name="Int. J. Syst. Evol. Microbiol.">
        <title>The Global Catalogue of Microorganisms (GCM) 10K type strain sequencing project: providing services to taxonomists for standard genome sequencing and annotation.</title>
        <authorList>
            <consortium name="The Broad Institute Genomics Platform"/>
            <consortium name="The Broad Institute Genome Sequencing Center for Infectious Disease"/>
            <person name="Wu L."/>
            <person name="Ma J."/>
        </authorList>
    </citation>
    <scope>NUCLEOTIDE SEQUENCE [LARGE SCALE GENOMIC DNA]</scope>
    <source>
        <strain evidence="2">CGMCC 4.7178</strain>
    </source>
</reference>
<evidence type="ECO:0000313" key="2">
    <source>
        <dbReference type="Proteomes" id="UP000631535"/>
    </source>
</evidence>
<name>A0ABQ2M4K0_9ACTN</name>
<dbReference type="RefSeq" id="WP_308424124.1">
    <property type="nucleotide sequence ID" value="NZ_BMMP01000004.1"/>
</dbReference>
<dbReference type="InterPro" id="IPR029046">
    <property type="entry name" value="LolA/LolB/LppX"/>
</dbReference>
<dbReference type="EMBL" id="BMMP01000004">
    <property type="protein sequence ID" value="GGO46727.1"/>
    <property type="molecule type" value="Genomic_DNA"/>
</dbReference>
<gene>
    <name evidence="1" type="ORF">GCM10012287_17770</name>
</gene>